<dbReference type="EMBL" id="CM047584">
    <property type="protein sequence ID" value="KAI9911192.1"/>
    <property type="molecule type" value="Genomic_DNA"/>
</dbReference>
<sequence length="212" mass="23371">MNGYDGQCDELPSKAVSHEKCLEYLHFRELPPGINAIVGIASYTGYNEEYSLIMNQSAIDRGFFRSTFYRCYVDQERNKSPHGGPGDGAGGANCEAFDEPSRDNCLGLRHGSYHKLDNDGIVAPGTRVSGNDIIIGKTSPLPQSEDSSLEQRHQKRYASTALSSHENGIIDSVILTTMRTGLSLPKCGYETFAFLRLATSLRLDMDRRGRLG</sequence>
<proteinExistence type="predicted"/>
<evidence type="ECO:0000313" key="1">
    <source>
        <dbReference type="EMBL" id="KAI9911192.1"/>
    </source>
</evidence>
<comment type="caution">
    <text evidence="1">The sequence shown here is derived from an EMBL/GenBank/DDBJ whole genome shotgun (WGS) entry which is preliminary data.</text>
</comment>
<evidence type="ECO:0000313" key="2">
    <source>
        <dbReference type="Proteomes" id="UP001163321"/>
    </source>
</evidence>
<name>A0ACC0VY41_9STRA</name>
<accession>A0ACC0VY41</accession>
<organism evidence="1 2">
    <name type="scientific">Peronosclerospora sorghi</name>
    <dbReference type="NCBI Taxonomy" id="230839"/>
    <lineage>
        <taxon>Eukaryota</taxon>
        <taxon>Sar</taxon>
        <taxon>Stramenopiles</taxon>
        <taxon>Oomycota</taxon>
        <taxon>Peronosporomycetes</taxon>
        <taxon>Peronosporales</taxon>
        <taxon>Peronosporaceae</taxon>
        <taxon>Peronosclerospora</taxon>
    </lineage>
</organism>
<dbReference type="Proteomes" id="UP001163321">
    <property type="component" value="Chromosome 5"/>
</dbReference>
<gene>
    <name evidence="1" type="ORF">PsorP6_008745</name>
</gene>
<keyword evidence="2" id="KW-1185">Reference proteome</keyword>
<protein>
    <submittedName>
        <fullName evidence="1">Uncharacterized protein</fullName>
    </submittedName>
</protein>
<reference evidence="1 2" key="1">
    <citation type="journal article" date="2022" name="bioRxiv">
        <title>The genome of the oomycete Peronosclerospora sorghi, a cosmopolitan pathogen of maize and sorghum, is inflated with dispersed pseudogenes.</title>
        <authorList>
            <person name="Fletcher K."/>
            <person name="Martin F."/>
            <person name="Isakeit T."/>
            <person name="Cavanaugh K."/>
            <person name="Magill C."/>
            <person name="Michelmore R."/>
        </authorList>
    </citation>
    <scope>NUCLEOTIDE SEQUENCE [LARGE SCALE GENOMIC DNA]</scope>
    <source>
        <strain evidence="1">P6</strain>
    </source>
</reference>